<dbReference type="Proteomes" id="UP000274762">
    <property type="component" value="Unassembled WGS sequence"/>
</dbReference>
<evidence type="ECO:0000259" key="3">
    <source>
        <dbReference type="Pfam" id="PF25832"/>
    </source>
</evidence>
<evidence type="ECO:0000259" key="5">
    <source>
        <dbReference type="Pfam" id="PF25834"/>
    </source>
</evidence>
<dbReference type="InterPro" id="IPR058694">
    <property type="entry name" value="Fn3_SaeA_4th"/>
</dbReference>
<dbReference type="InterPro" id="IPR058692">
    <property type="entry name" value="Fn3_SaeA_2nd"/>
</dbReference>
<feature type="domain" description="SaeA first Fn3-like" evidence="3">
    <location>
        <begin position="271"/>
        <end position="365"/>
    </location>
</feature>
<organism evidence="8 9">
    <name type="scientific">Williamsia marianensis</name>
    <dbReference type="NCBI Taxonomy" id="85044"/>
    <lineage>
        <taxon>Bacteria</taxon>
        <taxon>Bacillati</taxon>
        <taxon>Actinomycetota</taxon>
        <taxon>Actinomycetes</taxon>
        <taxon>Mycobacteriales</taxon>
        <taxon>Nocardiaceae</taxon>
        <taxon>Williamsia</taxon>
    </lineage>
</organism>
<dbReference type="EMBL" id="RBKV01000001">
    <property type="protein sequence ID" value="RKR96602.1"/>
    <property type="molecule type" value="Genomic_DNA"/>
</dbReference>
<dbReference type="Pfam" id="PF25834">
    <property type="entry name" value="Fn3_SaeA_4th"/>
    <property type="match status" value="1"/>
</dbReference>
<dbReference type="InterPro" id="IPR058691">
    <property type="entry name" value="Fn3_SaeA_1st"/>
</dbReference>
<name>A0A495K897_WILMA</name>
<dbReference type="Pfam" id="PF25831">
    <property type="entry name" value="SaeA_1st"/>
    <property type="match status" value="1"/>
</dbReference>
<feature type="domain" description="SaeA fifth Fn3-like" evidence="7">
    <location>
        <begin position="679"/>
        <end position="807"/>
    </location>
</feature>
<dbReference type="Pfam" id="PF25835">
    <property type="entry name" value="Fn3_SaeA_5th"/>
    <property type="match status" value="1"/>
</dbReference>
<feature type="domain" description="SaeA N-terminal" evidence="2">
    <location>
        <begin position="135"/>
        <end position="193"/>
    </location>
</feature>
<evidence type="ECO:0000256" key="1">
    <source>
        <dbReference type="SAM" id="MobiDB-lite"/>
    </source>
</evidence>
<feature type="region of interest" description="Disordered" evidence="1">
    <location>
        <begin position="198"/>
        <end position="251"/>
    </location>
</feature>
<gene>
    <name evidence="8" type="ORF">DFJ75_3455</name>
</gene>
<dbReference type="Pfam" id="PF25833">
    <property type="entry name" value="Fn3_SaeA_3rd"/>
    <property type="match status" value="1"/>
</dbReference>
<evidence type="ECO:0000313" key="9">
    <source>
        <dbReference type="Proteomes" id="UP000274762"/>
    </source>
</evidence>
<feature type="domain" description="SaeA fourth Fn3-like" evidence="6">
    <location>
        <begin position="583"/>
        <end position="673"/>
    </location>
</feature>
<dbReference type="InterPro" id="IPR058695">
    <property type="entry name" value="SaeA_N"/>
</dbReference>
<reference evidence="8 9" key="1">
    <citation type="submission" date="2018-10" db="EMBL/GenBank/DDBJ databases">
        <title>Sequencing the genomes of 1000 actinobacteria strains.</title>
        <authorList>
            <person name="Klenk H.-P."/>
        </authorList>
    </citation>
    <scope>NUCLEOTIDE SEQUENCE [LARGE SCALE GENOMIC DNA]</scope>
    <source>
        <strain evidence="8 9">DSM 44343</strain>
    </source>
</reference>
<accession>A0A495K897</accession>
<dbReference type="RefSeq" id="WP_062795561.1">
    <property type="nucleotide sequence ID" value="NZ_CBCRXS010000003.1"/>
</dbReference>
<proteinExistence type="predicted"/>
<dbReference type="AlphaFoldDB" id="A0A495K897"/>
<evidence type="ECO:0000259" key="7">
    <source>
        <dbReference type="Pfam" id="PF25836"/>
    </source>
</evidence>
<feature type="compositionally biased region" description="Low complexity" evidence="1">
    <location>
        <begin position="230"/>
        <end position="239"/>
    </location>
</feature>
<feature type="domain" description="SaeA second Fn3-like" evidence="4">
    <location>
        <begin position="369"/>
        <end position="460"/>
    </location>
</feature>
<sequence length="816" mass="88434">MANTKQEKREAALFEWVTAASAAGHDVPSSDELTTIAASPEIVSAATEGPVLAWKATIEYILHQVKFGLDPFAVVQNLPQELLTPTEIAAPARHSRERGGVTSRLAGSLRRPSRTPAEVPADDPTPESSQPDSVGALMEWRSRRIADGVEAAGAIKDATLRTLVQRKFISKEQIRKQLPGADSQMAAEIADVLATFFPSETSPASPASDDEATPKAAPTSPAAEAREHPASAPLAPAAANEQDESAPDPLLGLTHADFCEYEYGENPVEPGAVTITRGPGGHRLTWEPYLTSPDDTVIYRVVANEDVFPHKPEAGELLLATTSVEFEDPRFLTSAVRTYQVWCHVGVDERAARYQQPVLVAAGEVVSPVEDFKLSEDEGRVIAQWNVFPGTRSVRVYRVPLSGGSRGINDPRHEILTSEPNLTGFVDADVSRGETYLYRAMAEVTVGSTVRLANSVQKEIQVSVVLKPVLDVQITMSTERAGEFELRWSTPPTGRVSIYRSNTAPPADLEGSEMPVDALSLQGLDETAQLKHPVVAADATSSRMAGVPWPSGWDRTYFTPVTIFGNKAKIGAVKVQTRPVAAVTDARIIERFNAQIVSFGWPAAAASVLAWVAPRSLPAEQAIAGRPDEEIHLRQHRRDGGLTFARELPAGCMVYLVPVAYSGGEQIRGEHVGISYPGLTRVYYSLRTVHEDAEGRVVAVNLATDVDVDTPPPFVLVHNAERFPLGPHDGQTVKLIAPHTQQLAWQIVVDRLVRDQSDTGWRARLPLQPGFIRLFADTRAVATPLDDANTFPVRRIALADPPLDSLRLDPPIGPPL</sequence>
<dbReference type="InterPro" id="IPR058696">
    <property type="entry name" value="Fn3_SaeA_5th"/>
</dbReference>
<dbReference type="OrthoDB" id="4362456at2"/>
<feature type="compositionally biased region" description="Low complexity" evidence="1">
    <location>
        <begin position="214"/>
        <end position="223"/>
    </location>
</feature>
<protein>
    <submittedName>
        <fullName evidence="8">Uncharacterized protein</fullName>
    </submittedName>
</protein>
<comment type="caution">
    <text evidence="8">The sequence shown here is derived from an EMBL/GenBank/DDBJ whole genome shotgun (WGS) entry which is preliminary data.</text>
</comment>
<evidence type="ECO:0000259" key="6">
    <source>
        <dbReference type="Pfam" id="PF25835"/>
    </source>
</evidence>
<dbReference type="Pfam" id="PF25832">
    <property type="entry name" value="Fn3_SaeA_2nd"/>
    <property type="match status" value="1"/>
</dbReference>
<evidence type="ECO:0000313" key="8">
    <source>
        <dbReference type="EMBL" id="RKR96602.1"/>
    </source>
</evidence>
<dbReference type="InterPro" id="IPR058693">
    <property type="entry name" value="Fn3_SaeA_3rd"/>
</dbReference>
<feature type="region of interest" description="Disordered" evidence="1">
    <location>
        <begin position="89"/>
        <end position="134"/>
    </location>
</feature>
<feature type="domain" description="SaeA third Fn3-like" evidence="5">
    <location>
        <begin position="478"/>
        <end position="572"/>
    </location>
</feature>
<dbReference type="Pfam" id="PF25836">
    <property type="entry name" value="Fn3_SaeA_6th"/>
    <property type="match status" value="1"/>
</dbReference>
<evidence type="ECO:0000259" key="4">
    <source>
        <dbReference type="Pfam" id="PF25833"/>
    </source>
</evidence>
<evidence type="ECO:0000259" key="2">
    <source>
        <dbReference type="Pfam" id="PF25831"/>
    </source>
</evidence>